<name>A0A0F9JS96_9ZZZZ</name>
<proteinExistence type="predicted"/>
<dbReference type="AlphaFoldDB" id="A0A0F9JS96"/>
<feature type="non-terminal residue" evidence="1">
    <location>
        <position position="1263"/>
    </location>
</feature>
<comment type="caution">
    <text evidence="1">The sequence shown here is derived from an EMBL/GenBank/DDBJ whole genome shotgun (WGS) entry which is preliminary data.</text>
</comment>
<dbReference type="InterPro" id="IPR013320">
    <property type="entry name" value="ConA-like_dom_sf"/>
</dbReference>
<evidence type="ECO:0000313" key="1">
    <source>
        <dbReference type="EMBL" id="KKM65296.1"/>
    </source>
</evidence>
<reference evidence="1" key="1">
    <citation type="journal article" date="2015" name="Nature">
        <title>Complex archaea that bridge the gap between prokaryotes and eukaryotes.</title>
        <authorList>
            <person name="Spang A."/>
            <person name="Saw J.H."/>
            <person name="Jorgensen S.L."/>
            <person name="Zaremba-Niedzwiedzka K."/>
            <person name="Martijn J."/>
            <person name="Lind A.E."/>
            <person name="van Eijk R."/>
            <person name="Schleper C."/>
            <person name="Guy L."/>
            <person name="Ettema T.J."/>
        </authorList>
    </citation>
    <scope>NUCLEOTIDE SEQUENCE</scope>
</reference>
<dbReference type="SUPFAM" id="SSF49899">
    <property type="entry name" value="Concanavalin A-like lectins/glucanases"/>
    <property type="match status" value="3"/>
</dbReference>
<dbReference type="Pfam" id="PF13385">
    <property type="entry name" value="Laminin_G_3"/>
    <property type="match status" value="1"/>
</dbReference>
<dbReference type="EMBL" id="LAZR01010750">
    <property type="protein sequence ID" value="KKM65296.1"/>
    <property type="molecule type" value="Genomic_DNA"/>
</dbReference>
<protein>
    <submittedName>
        <fullName evidence="1">Uncharacterized protein</fullName>
    </submittedName>
</protein>
<accession>A0A0F9JS96</accession>
<dbReference type="Gene3D" id="2.60.120.200">
    <property type="match status" value="2"/>
</dbReference>
<organism evidence="1">
    <name type="scientific">marine sediment metagenome</name>
    <dbReference type="NCBI Taxonomy" id="412755"/>
    <lineage>
        <taxon>unclassified sequences</taxon>
        <taxon>metagenomes</taxon>
        <taxon>ecological metagenomes</taxon>
    </lineage>
</organism>
<sequence>YYSGVGRYRVWNGGARTDVYYPTSNTWYRHKIVFHLDTITFDWYIYSGDGAGTLLASLIGALPHRSWVTDIDKFYLSNVDGGTDIQRFDAIGYSWDPDYNIGDNAGFPTTPLADDYPATYSFDDDIDWETPSGWTGYNDASCWTDVYPNIDGYNKVVWLYDGATPYDDQARMDTYFEPRMNGTIEWWWQTWDNSKSIQFLIVGAGGLINILAGYYVPGQISPGSVNYNANEWIHTKVIFNVSSPKWELWINEEYVGKYNYQLDVPGVNPTYLSGMIILTGNAASMYDYSTFVDAIGFSWDPNYNVGDNLHPSHYTATQDFEQYYVSVLGDYPGTHTFTDHTIQSGLFYGSYDFRYENVGAGYPITGWGGGSYAEIIEEWYGHKYVMKRTGGSYTSNFFAEQQSGTIEFWWYTPHDLSDPNHFVRFENPSVGTIGEFYIQNGNLYWDSSSVTPVLVYSNFINYWHHVRLDFNGNNVGIYIDGGSYVASTFNTGTSGLNRIVLSKSTSVPYYFDAFGYSWDDSSHDGIGYGVGWNRAINAYGQVTRPPNFPLTTRPLTLFNDLAPNNFEMRTYGYHNDVINVRDLRVTSGTDLRDYLGNRTTGTVEFWIRPESSDQPINIWLNDGDGTYVDSVYLYLGGDGNIYRWDSTYGSTFVQSFPGGKWYHFREEFNTTAGTFNLWIDGVQKVTDGLIGSGNVDAINYLWIDTGSPGDPAWLGRYMIDAIGYDWDPNYNVGDNANPTDLSALENDGWTFEKSPYTSAYIVDDGIRHNKVLKLEDDSLTQKIGVTNDFESGQINGTIEFWAKASNVGRESFYKITNQAGADSIVIRFEGSTFRYYNGSTLIIDQKISANTWYHIVIVFNCVTDTFDLYLNGILVESDINFRYTATTLDSFYVCTKTNKNNYDVFLDAISYSWEGEYIPTGIAGVISNITLNTNGQLNPVLYYSLKTTQSTPVFVKIYNFNTGLWETIDYGIFSNFDENKFPISSAYLDSTTNDVKCRIVSYSGTSIYSLYLEQFKIKATRTSNPVGSTASITKLITNSFINRYDSNPNYEELYTINVEFDYRYNVIDEDFSKSAEFILENNPFTLITDGSWRSISETFEFDSTSRDSFEVIFNISNGVLDIDNMVYSYEFKSIDINGNILLQQDFEIGFPEEDELLQYRNFRNIDYIIYNSYDLILGPDGSTYYNTYGRTDKLEIIYKVKANGQWYNPSSIYSTSVPGLGLSWFNVSQFMDDNYLTIFEDFAVEYVLIGNQSNLVVNWVSLN</sequence>
<gene>
    <name evidence="1" type="ORF">LCGC14_1492700</name>
</gene>
<feature type="non-terminal residue" evidence="1">
    <location>
        <position position="1"/>
    </location>
</feature>